<keyword evidence="6" id="KW-0489">Methyltransferase</keyword>
<dbReference type="PANTHER" id="PTHR12714:SF9">
    <property type="entry name" value="PROTEIN-S-ISOPRENYLCYSTEINE O-METHYLTRANSFERASE"/>
    <property type="match status" value="1"/>
</dbReference>
<dbReference type="PANTHER" id="PTHR12714">
    <property type="entry name" value="PROTEIN-S ISOPRENYLCYSTEINE O-METHYLTRANSFERASE"/>
    <property type="match status" value="1"/>
</dbReference>
<comment type="subcellular location">
    <subcellularLocation>
        <location evidence="1">Endomembrane system</location>
        <topology evidence="1">Multi-pass membrane protein</topology>
    </subcellularLocation>
</comment>
<evidence type="ECO:0000256" key="3">
    <source>
        <dbReference type="ARBA" id="ARBA00022989"/>
    </source>
</evidence>
<evidence type="ECO:0000256" key="4">
    <source>
        <dbReference type="ARBA" id="ARBA00023136"/>
    </source>
</evidence>
<evidence type="ECO:0000256" key="1">
    <source>
        <dbReference type="ARBA" id="ARBA00004127"/>
    </source>
</evidence>
<keyword evidence="3 5" id="KW-1133">Transmembrane helix</keyword>
<dbReference type="AlphaFoldDB" id="A0A1C7ICA1"/>
<reference evidence="6" key="1">
    <citation type="submission" date="2017-04" db="EMBL/GenBank/DDBJ databases">
        <title>Complete Genome Sequences of Twelve Strains of a Stable Defined Moderately Diverse Mouse Microbiota 2 (sDMDMm2).</title>
        <authorList>
            <person name="Uchimura Y."/>
            <person name="Wyss M."/>
            <person name="Brugiroux S."/>
            <person name="Limenitakis J.P."/>
            <person name="Stecher B."/>
            <person name="McCoy K.D."/>
            <person name="Macpherson A.J."/>
        </authorList>
    </citation>
    <scope>NUCLEOTIDE SEQUENCE</scope>
    <source>
        <strain evidence="6">YL58</strain>
    </source>
</reference>
<keyword evidence="4 5" id="KW-0472">Membrane</keyword>
<dbReference type="Proteomes" id="UP000092574">
    <property type="component" value="Chromosome"/>
</dbReference>
<evidence type="ECO:0000256" key="5">
    <source>
        <dbReference type="SAM" id="Phobius"/>
    </source>
</evidence>
<sequence>MDKFQTSSLVLLLVFYGIYFGKMLGQKKKGIRTNQIAKGEKAEELMYIEFIMKIATIGVPVYELVSILWGINQASENMRIAGLIIATVGVMVFGLSVYTMRDSWRAGIPERDRTKMVSDGIYSISRNPAFCGFDLTYIGILLMFFNIPLLVFTGFAILMLHLQILQEEKYLEHAFGIEYKEYRRRVFRYLGRNCRAGR</sequence>
<keyword evidence="6" id="KW-0808">Transferase</keyword>
<feature type="transmembrane region" description="Helical" evidence="5">
    <location>
        <begin position="135"/>
        <end position="162"/>
    </location>
</feature>
<proteinExistence type="predicted"/>
<dbReference type="RefSeq" id="WP_065542715.1">
    <property type="nucleotide sequence ID" value="NZ_CP015405.2"/>
</dbReference>
<feature type="transmembrane region" description="Helical" evidence="5">
    <location>
        <begin position="77"/>
        <end position="98"/>
    </location>
</feature>
<dbReference type="GO" id="GO:0032259">
    <property type="term" value="P:methylation"/>
    <property type="evidence" value="ECO:0007669"/>
    <property type="project" value="UniProtKB-KW"/>
</dbReference>
<dbReference type="GO" id="GO:0008168">
    <property type="term" value="F:methyltransferase activity"/>
    <property type="evidence" value="ECO:0007669"/>
    <property type="project" value="UniProtKB-KW"/>
</dbReference>
<evidence type="ECO:0000313" key="7">
    <source>
        <dbReference type="Proteomes" id="UP000092574"/>
    </source>
</evidence>
<dbReference type="InterPro" id="IPR007318">
    <property type="entry name" value="Phopholipid_MeTrfase"/>
</dbReference>
<keyword evidence="2 5" id="KW-0812">Transmembrane</keyword>
<organism evidence="6 7">
    <name type="scientific">Blautia pseudococcoides</name>
    <dbReference type="NCBI Taxonomy" id="1796616"/>
    <lineage>
        <taxon>Bacteria</taxon>
        <taxon>Bacillati</taxon>
        <taxon>Bacillota</taxon>
        <taxon>Clostridia</taxon>
        <taxon>Lachnospirales</taxon>
        <taxon>Lachnospiraceae</taxon>
        <taxon>Blautia</taxon>
    </lineage>
</organism>
<name>A0A1C7ICA1_9FIRM</name>
<dbReference type="OrthoDB" id="9782395at2"/>
<evidence type="ECO:0000313" key="6">
    <source>
        <dbReference type="EMBL" id="ANU76554.1"/>
    </source>
</evidence>
<accession>A0A1C7ICA1</accession>
<dbReference type="EMBL" id="CP015405">
    <property type="protein sequence ID" value="ANU76554.1"/>
    <property type="molecule type" value="Genomic_DNA"/>
</dbReference>
<feature type="transmembrane region" description="Helical" evidence="5">
    <location>
        <begin position="6"/>
        <end position="24"/>
    </location>
</feature>
<evidence type="ECO:0000256" key="2">
    <source>
        <dbReference type="ARBA" id="ARBA00022692"/>
    </source>
</evidence>
<dbReference type="KEGG" id="byl:A4V09_12705"/>
<protein>
    <submittedName>
        <fullName evidence="6">Isoprenylcysteine carboxyl methyltransferase</fullName>
    </submittedName>
</protein>
<dbReference type="Gene3D" id="1.20.120.1630">
    <property type="match status" value="1"/>
</dbReference>
<dbReference type="Pfam" id="PF04191">
    <property type="entry name" value="PEMT"/>
    <property type="match status" value="1"/>
</dbReference>
<gene>
    <name evidence="6" type="ORF">A4V09_12705</name>
</gene>
<dbReference type="STRING" id="1796616.A4V09_12705"/>
<feature type="transmembrane region" description="Helical" evidence="5">
    <location>
        <begin position="45"/>
        <end position="71"/>
    </location>
</feature>
<dbReference type="GO" id="GO:0012505">
    <property type="term" value="C:endomembrane system"/>
    <property type="evidence" value="ECO:0007669"/>
    <property type="project" value="UniProtKB-SubCell"/>
</dbReference>
<keyword evidence="7" id="KW-1185">Reference proteome</keyword>